<feature type="compositionally biased region" description="Low complexity" evidence="1">
    <location>
        <begin position="138"/>
        <end position="155"/>
    </location>
</feature>
<dbReference type="Proteomes" id="UP001218188">
    <property type="component" value="Unassembled WGS sequence"/>
</dbReference>
<protein>
    <submittedName>
        <fullName evidence="2">Uncharacterized protein</fullName>
    </submittedName>
</protein>
<accession>A0AAD6T0S3</accession>
<reference evidence="2" key="1">
    <citation type="submission" date="2023-03" db="EMBL/GenBank/DDBJ databases">
        <title>Massive genome expansion in bonnet fungi (Mycena s.s.) driven by repeated elements and novel gene families across ecological guilds.</title>
        <authorList>
            <consortium name="Lawrence Berkeley National Laboratory"/>
            <person name="Harder C.B."/>
            <person name="Miyauchi S."/>
            <person name="Viragh M."/>
            <person name="Kuo A."/>
            <person name="Thoen E."/>
            <person name="Andreopoulos B."/>
            <person name="Lu D."/>
            <person name="Skrede I."/>
            <person name="Drula E."/>
            <person name="Henrissat B."/>
            <person name="Morin E."/>
            <person name="Kohler A."/>
            <person name="Barry K."/>
            <person name="LaButti K."/>
            <person name="Morin E."/>
            <person name="Salamov A."/>
            <person name="Lipzen A."/>
            <person name="Mereny Z."/>
            <person name="Hegedus B."/>
            <person name="Baldrian P."/>
            <person name="Stursova M."/>
            <person name="Weitz H."/>
            <person name="Taylor A."/>
            <person name="Grigoriev I.V."/>
            <person name="Nagy L.G."/>
            <person name="Martin F."/>
            <person name="Kauserud H."/>
        </authorList>
    </citation>
    <scope>NUCLEOTIDE SEQUENCE</scope>
    <source>
        <strain evidence="2">CBHHK200</strain>
    </source>
</reference>
<dbReference type="AlphaFoldDB" id="A0AAD6T0S3"/>
<proteinExistence type="predicted"/>
<keyword evidence="3" id="KW-1185">Reference proteome</keyword>
<comment type="caution">
    <text evidence="2">The sequence shown here is derived from an EMBL/GenBank/DDBJ whole genome shotgun (WGS) entry which is preliminary data.</text>
</comment>
<evidence type="ECO:0000256" key="1">
    <source>
        <dbReference type="SAM" id="MobiDB-lite"/>
    </source>
</evidence>
<sequence length="196" mass="21517">MFAHTQCRDLGLCQLNLTGPGRRTGAVALGQITYSAFSQSVLRVLPLKIIPLSKKTQGDAWFKPSEDNFSAGVCLRVEAGHFPPERCSPSVLATVSEDADTTYIDSDTRIQILDTMNYLPGTEKEQWRVFETDRALPGGTNTSSSSGQTTSTPSSDFEEKCMKLVRSSAFRLSAAFPVCGLPSWWLLKFITLTLVK</sequence>
<organism evidence="2 3">
    <name type="scientific">Mycena alexandri</name>
    <dbReference type="NCBI Taxonomy" id="1745969"/>
    <lineage>
        <taxon>Eukaryota</taxon>
        <taxon>Fungi</taxon>
        <taxon>Dikarya</taxon>
        <taxon>Basidiomycota</taxon>
        <taxon>Agaricomycotina</taxon>
        <taxon>Agaricomycetes</taxon>
        <taxon>Agaricomycetidae</taxon>
        <taxon>Agaricales</taxon>
        <taxon>Marasmiineae</taxon>
        <taxon>Mycenaceae</taxon>
        <taxon>Mycena</taxon>
    </lineage>
</organism>
<name>A0AAD6T0S3_9AGAR</name>
<evidence type="ECO:0000313" key="2">
    <source>
        <dbReference type="EMBL" id="KAJ7037037.1"/>
    </source>
</evidence>
<gene>
    <name evidence="2" type="ORF">C8F04DRAFT_1180764</name>
</gene>
<evidence type="ECO:0000313" key="3">
    <source>
        <dbReference type="Proteomes" id="UP001218188"/>
    </source>
</evidence>
<dbReference type="EMBL" id="JARJCM010000039">
    <property type="protein sequence ID" value="KAJ7037037.1"/>
    <property type="molecule type" value="Genomic_DNA"/>
</dbReference>
<feature type="region of interest" description="Disordered" evidence="1">
    <location>
        <begin position="136"/>
        <end position="155"/>
    </location>
</feature>